<feature type="compositionally biased region" description="Pro residues" evidence="10">
    <location>
        <begin position="207"/>
        <end position="219"/>
    </location>
</feature>
<keyword evidence="4" id="KW-0677">Repeat</keyword>
<dbReference type="GO" id="GO:0045254">
    <property type="term" value="C:pyruvate dehydrogenase complex"/>
    <property type="evidence" value="ECO:0007669"/>
    <property type="project" value="UniProtKB-UniRule"/>
</dbReference>
<dbReference type="Gene3D" id="3.30.559.10">
    <property type="entry name" value="Chloramphenicol acetyltransferase-like domain"/>
    <property type="match status" value="1"/>
</dbReference>
<dbReference type="SUPFAM" id="SSF47005">
    <property type="entry name" value="Peripheral subunit-binding domain of 2-oxo acid dehydrogenase complex"/>
    <property type="match status" value="1"/>
</dbReference>
<dbReference type="InterPro" id="IPR036625">
    <property type="entry name" value="E3-bd_dom_sf"/>
</dbReference>
<comment type="cofactor">
    <cofactor evidence="9">
        <name>(R)-lipoate</name>
        <dbReference type="ChEBI" id="CHEBI:83088"/>
    </cofactor>
    <text evidence="9">Binds 2 lipoyl cofactors covalently.</text>
</comment>
<dbReference type="EMBL" id="CP158262">
    <property type="protein sequence ID" value="XDJ68123.1"/>
    <property type="molecule type" value="Genomic_DNA"/>
</dbReference>
<protein>
    <recommendedName>
        <fullName evidence="9">Acetyltransferase component of pyruvate dehydrogenase complex</fullName>
        <ecNumber evidence="9">2.3.1.12</ecNumber>
    </recommendedName>
</protein>
<proteinExistence type="inferred from homology"/>
<dbReference type="GO" id="GO:0006086">
    <property type="term" value="P:pyruvate decarboxylation to acetyl-CoA"/>
    <property type="evidence" value="ECO:0007669"/>
    <property type="project" value="UniProtKB-UniRule"/>
</dbReference>
<organism evidence="13">
    <name type="scientific">Castellaniella ginsengisoli</name>
    <dbReference type="NCBI Taxonomy" id="546114"/>
    <lineage>
        <taxon>Bacteria</taxon>
        <taxon>Pseudomonadati</taxon>
        <taxon>Pseudomonadota</taxon>
        <taxon>Betaproteobacteria</taxon>
        <taxon>Burkholderiales</taxon>
        <taxon>Alcaligenaceae</taxon>
        <taxon>Castellaniella</taxon>
    </lineage>
</organism>
<dbReference type="SUPFAM" id="SSF51230">
    <property type="entry name" value="Single hybrid motif"/>
    <property type="match status" value="2"/>
</dbReference>
<dbReference type="EMBL" id="CP158254">
    <property type="protein sequence ID" value="XDJ48831.1"/>
    <property type="molecule type" value="Genomic_DNA"/>
</dbReference>
<evidence type="ECO:0000313" key="14">
    <source>
        <dbReference type="EMBL" id="XDJ68123.1"/>
    </source>
</evidence>
<dbReference type="InterPro" id="IPR050743">
    <property type="entry name" value="2-oxoacid_DH_E2_comp"/>
</dbReference>
<comment type="catalytic activity">
    <reaction evidence="8 9">
        <text>N(6)-[(R)-dihydrolipoyl]-L-lysyl-[protein] + acetyl-CoA = N(6)-[(R)-S(8)-acetyldihydrolipoyl]-L-lysyl-[protein] + CoA</text>
        <dbReference type="Rhea" id="RHEA:17017"/>
        <dbReference type="Rhea" id="RHEA-COMP:10475"/>
        <dbReference type="Rhea" id="RHEA-COMP:10478"/>
        <dbReference type="ChEBI" id="CHEBI:57287"/>
        <dbReference type="ChEBI" id="CHEBI:57288"/>
        <dbReference type="ChEBI" id="CHEBI:83100"/>
        <dbReference type="ChEBI" id="CHEBI:83111"/>
        <dbReference type="EC" id="2.3.1.12"/>
    </reaction>
</comment>
<dbReference type="GO" id="GO:0031405">
    <property type="term" value="F:lipoic acid binding"/>
    <property type="evidence" value="ECO:0007669"/>
    <property type="project" value="TreeGrafter"/>
</dbReference>
<dbReference type="PROSITE" id="PS00189">
    <property type="entry name" value="LIPOYL"/>
    <property type="match status" value="2"/>
</dbReference>
<dbReference type="FunFam" id="3.30.559.10:FF:000004">
    <property type="entry name" value="Acetyltransferase component of pyruvate dehydrogenase complex"/>
    <property type="match status" value="1"/>
</dbReference>
<dbReference type="Pfam" id="PF00198">
    <property type="entry name" value="2-oxoacid_dh"/>
    <property type="match status" value="1"/>
</dbReference>
<evidence type="ECO:0000313" key="13">
    <source>
        <dbReference type="EMBL" id="XDJ48831.1"/>
    </source>
</evidence>
<dbReference type="PANTHER" id="PTHR43178">
    <property type="entry name" value="DIHYDROLIPOAMIDE ACETYLTRANSFERASE COMPONENT OF PYRUVATE DEHYDROGENASE COMPLEX"/>
    <property type="match status" value="1"/>
</dbReference>
<evidence type="ECO:0000259" key="11">
    <source>
        <dbReference type="PROSITE" id="PS50968"/>
    </source>
</evidence>
<dbReference type="InterPro" id="IPR003016">
    <property type="entry name" value="2-oxoA_DH_lipoyl-BS"/>
</dbReference>
<evidence type="ECO:0000256" key="4">
    <source>
        <dbReference type="ARBA" id="ARBA00022737"/>
    </source>
</evidence>
<dbReference type="SUPFAM" id="SSF52777">
    <property type="entry name" value="CoA-dependent acyltransferases"/>
    <property type="match status" value="1"/>
</dbReference>
<reference evidence="13" key="1">
    <citation type="submission" date="2024-05" db="EMBL/GenBank/DDBJ databases">
        <authorList>
            <person name="Luo Y.-C."/>
            <person name="Nicholds J."/>
            <person name="Mortimer T."/>
            <person name="Maboni G."/>
        </authorList>
    </citation>
    <scope>NUCLEOTIDE SEQUENCE</scope>
    <source>
        <strain evidence="15">141555</strain>
        <strain evidence="14">144863</strain>
        <strain evidence="13">151836</strain>
    </source>
</reference>
<evidence type="ECO:0000259" key="12">
    <source>
        <dbReference type="PROSITE" id="PS51826"/>
    </source>
</evidence>
<evidence type="ECO:0000256" key="7">
    <source>
        <dbReference type="ARBA" id="ARBA00025211"/>
    </source>
</evidence>
<dbReference type="EC" id="2.3.1.12" evidence="9"/>
<feature type="domain" description="Lipoyl-binding" evidence="11">
    <location>
        <begin position="116"/>
        <end position="190"/>
    </location>
</feature>
<accession>A0AB39D441</accession>
<dbReference type="Pfam" id="PF02817">
    <property type="entry name" value="E3_binding"/>
    <property type="match status" value="1"/>
</dbReference>
<dbReference type="PROSITE" id="PS50968">
    <property type="entry name" value="BIOTINYL_LIPOYL"/>
    <property type="match status" value="2"/>
</dbReference>
<dbReference type="Gene3D" id="2.40.50.100">
    <property type="match status" value="2"/>
</dbReference>
<comment type="function">
    <text evidence="7">The pyruvate dehydrogenase complex catalyzes the overall conversion of pyruvate to acetyl-CoA and CO(2). It contains multiple copies of three enzymatic components: pyruvate dehydrogenase (E1), dihydrolipoamide acetyltransferase (E2) and lipoamide dehydrogenase (E3).</text>
</comment>
<keyword evidence="6 9" id="KW-0012">Acyltransferase</keyword>
<name>A0AB39D441_9BURK</name>
<dbReference type="EMBL" id="CP158267">
    <property type="protein sequence ID" value="XDJ79576.1"/>
    <property type="molecule type" value="Genomic_DNA"/>
</dbReference>
<dbReference type="PANTHER" id="PTHR43178:SF2">
    <property type="entry name" value="DIHYDROLIPOYLLYSINE-RESIDUE ACETYLTRANSFERASE COMPONENT OF PYRUVATE DEHYDROGENASE COMPLEX"/>
    <property type="match status" value="1"/>
</dbReference>
<dbReference type="CDD" id="cd06849">
    <property type="entry name" value="lipoyl_domain"/>
    <property type="match status" value="2"/>
</dbReference>
<comment type="subunit">
    <text evidence="2 9">Forms a 24-polypeptide structural core with octahedral symmetry.</text>
</comment>
<evidence type="ECO:0000256" key="1">
    <source>
        <dbReference type="ARBA" id="ARBA00007317"/>
    </source>
</evidence>
<dbReference type="Pfam" id="PF00364">
    <property type="entry name" value="Biotin_lipoyl"/>
    <property type="match status" value="2"/>
</dbReference>
<feature type="compositionally biased region" description="Low complexity" evidence="10">
    <location>
        <begin position="220"/>
        <end position="232"/>
    </location>
</feature>
<feature type="region of interest" description="Disordered" evidence="10">
    <location>
        <begin position="87"/>
        <end position="110"/>
    </location>
</feature>
<keyword evidence="5 9" id="KW-0450">Lipoyl</keyword>
<dbReference type="GO" id="GO:0005737">
    <property type="term" value="C:cytoplasm"/>
    <property type="evidence" value="ECO:0007669"/>
    <property type="project" value="TreeGrafter"/>
</dbReference>
<evidence type="ECO:0000313" key="15">
    <source>
        <dbReference type="EMBL" id="XDJ79576.1"/>
    </source>
</evidence>
<feature type="compositionally biased region" description="Low complexity" evidence="10">
    <location>
        <begin position="101"/>
        <end position="110"/>
    </location>
</feature>
<dbReference type="NCBIfam" id="TIGR01348">
    <property type="entry name" value="PDHac_trf_long"/>
    <property type="match status" value="1"/>
</dbReference>
<dbReference type="PROSITE" id="PS51826">
    <property type="entry name" value="PSBD"/>
    <property type="match status" value="1"/>
</dbReference>
<evidence type="ECO:0000256" key="10">
    <source>
        <dbReference type="SAM" id="MobiDB-lite"/>
    </source>
</evidence>
<evidence type="ECO:0000256" key="6">
    <source>
        <dbReference type="ARBA" id="ARBA00023315"/>
    </source>
</evidence>
<feature type="region of interest" description="Disordered" evidence="10">
    <location>
        <begin position="203"/>
        <end position="244"/>
    </location>
</feature>
<sequence length="554" mass="56843">MSNIVEIKVPDIGDFDAVEVIEVLVAVGDTIEAEQSLITVESDKASMEIPASQGGVVKALKVKLGDKVTEGSVILEVEASGAASAPAPAAAAPAPAPAPAPAKAEPAAAPAAAGGTQPVVVPDIGDFDTVEVIEVLVAAGDTIQAEQSLITVESDKASMEIPASVGGVVKEVLVKVGDKVSQGTKILMVEAAGGAPQAAAPAAAAPAPAPAPAPEPASAPAPAASSMASSAPERTSPTASFAEADVPLRNLPHASPSVRRFARELGVNLTQVIGSGPKNRITADDVRAYVKQALATGGASPVGSTLPAGEGFSVLGWPKVDFAKFGAIEAKPLPRIKKISGANLHRNWVMIPHVTNNDVADITELEALRQQLNAENKKSGAKVTMLAFLIKAVVAALKKFPEFNASLDGDNLVLKRYFHIGFAADTPNGLVVPVIRDADKKGVMELAAETAELAGLAREGKLSPSQMQGGCFSISSLGGIGGTDFTPIINAPEVAILGVSRSAMQPVWDGQAFQPRLMLPLSLSYDHRVIDGAAAARFNAYLASLLADFRRIIL</sequence>
<dbReference type="AlphaFoldDB" id="A0AB39D441"/>
<dbReference type="GO" id="GO:0004742">
    <property type="term" value="F:dihydrolipoyllysine-residue acetyltransferase activity"/>
    <property type="evidence" value="ECO:0007669"/>
    <property type="project" value="UniProtKB-UniRule"/>
</dbReference>
<dbReference type="FunFam" id="2.40.50.100:FF:000009">
    <property type="entry name" value="Acetyltransferase component of pyruvate dehydrogenase complex"/>
    <property type="match status" value="2"/>
</dbReference>
<evidence type="ECO:0000256" key="9">
    <source>
        <dbReference type="RuleBase" id="RU361137"/>
    </source>
</evidence>
<dbReference type="InterPro" id="IPR001078">
    <property type="entry name" value="2-oxoacid_DH_actylTfrase"/>
</dbReference>
<dbReference type="InterPro" id="IPR000089">
    <property type="entry name" value="Biotin_lipoyl"/>
</dbReference>
<gene>
    <name evidence="13" type="primary">aceF</name>
    <name evidence="14" type="ORF">ABRY94_08405</name>
    <name evidence="13" type="ORF">ABRZ04_07205</name>
    <name evidence="15" type="ORF">ABRZ07_11830</name>
</gene>
<dbReference type="InterPro" id="IPR004167">
    <property type="entry name" value="PSBD"/>
</dbReference>
<feature type="domain" description="Lipoyl-binding" evidence="11">
    <location>
        <begin position="4"/>
        <end position="78"/>
    </location>
</feature>
<dbReference type="InterPro" id="IPR023213">
    <property type="entry name" value="CAT-like_dom_sf"/>
</dbReference>
<dbReference type="InterPro" id="IPR011053">
    <property type="entry name" value="Single_hybrid_motif"/>
</dbReference>
<dbReference type="RefSeq" id="WP_368640824.1">
    <property type="nucleotide sequence ID" value="NZ_CP158254.1"/>
</dbReference>
<feature type="domain" description="Peripheral subunit-binding (PSBD)" evidence="12">
    <location>
        <begin position="253"/>
        <end position="290"/>
    </location>
</feature>
<evidence type="ECO:0000256" key="8">
    <source>
        <dbReference type="ARBA" id="ARBA00048370"/>
    </source>
</evidence>
<evidence type="ECO:0000256" key="5">
    <source>
        <dbReference type="ARBA" id="ARBA00022823"/>
    </source>
</evidence>
<dbReference type="Gene3D" id="4.10.320.10">
    <property type="entry name" value="E3-binding domain"/>
    <property type="match status" value="1"/>
</dbReference>
<evidence type="ECO:0000256" key="3">
    <source>
        <dbReference type="ARBA" id="ARBA00022679"/>
    </source>
</evidence>
<evidence type="ECO:0000256" key="2">
    <source>
        <dbReference type="ARBA" id="ARBA00011484"/>
    </source>
</evidence>
<comment type="similarity">
    <text evidence="1 9">Belongs to the 2-oxoacid dehydrogenase family.</text>
</comment>
<dbReference type="InterPro" id="IPR006256">
    <property type="entry name" value="AcTrfase_Pyrv_DH_cplx"/>
</dbReference>
<keyword evidence="3 9" id="KW-0808">Transferase</keyword>